<sequence>MTEPTWIDKTSGPITTLTLRCERELNLLHTSTIDALIDELKNLKQDPELRVLVLTGGEAKSFCAGADIGELLELTHIPFYVERGQELIELLFHFPTPVIAAINGYALGAGFSLAMACELRIMSEHARIGQLAVRNGLTPPFGNIQHLLQAIGPVRAKELLYTGRVFSASEAEAVGLVNKVVEQGQLLKAAYDLAQEIMVAPAHAIHWVKRIVNRTLEEGHAVGYLTQEEALIQCLEDPRTRQILEKFLKK</sequence>
<organism evidence="1 2">
    <name type="scientific">bacterium (Candidatus Blackallbacteria) CG17_big_fil_post_rev_8_21_14_2_50_48_46</name>
    <dbReference type="NCBI Taxonomy" id="2014261"/>
    <lineage>
        <taxon>Bacteria</taxon>
        <taxon>Candidatus Blackallbacteria</taxon>
    </lineage>
</organism>
<dbReference type="AlphaFoldDB" id="A0A2M7GAS9"/>
<name>A0A2M7GAS9_9BACT</name>
<proteinExistence type="predicted"/>
<dbReference type="InterPro" id="IPR029045">
    <property type="entry name" value="ClpP/crotonase-like_dom_sf"/>
</dbReference>
<dbReference type="PANTHER" id="PTHR11941:SF54">
    <property type="entry name" value="ENOYL-COA HYDRATASE, MITOCHONDRIAL"/>
    <property type="match status" value="1"/>
</dbReference>
<protein>
    <submittedName>
        <fullName evidence="1">Enoyl-CoA hydratase</fullName>
    </submittedName>
</protein>
<dbReference type="GO" id="GO:0006635">
    <property type="term" value="P:fatty acid beta-oxidation"/>
    <property type="evidence" value="ECO:0007669"/>
    <property type="project" value="TreeGrafter"/>
</dbReference>
<dbReference type="SUPFAM" id="SSF52096">
    <property type="entry name" value="ClpP/crotonase"/>
    <property type="match status" value="1"/>
</dbReference>
<dbReference type="EMBL" id="PFFQ01000005">
    <property type="protein sequence ID" value="PIW19205.1"/>
    <property type="molecule type" value="Genomic_DNA"/>
</dbReference>
<comment type="caution">
    <text evidence="1">The sequence shown here is derived from an EMBL/GenBank/DDBJ whole genome shotgun (WGS) entry which is preliminary data.</text>
</comment>
<evidence type="ECO:0000313" key="1">
    <source>
        <dbReference type="EMBL" id="PIW19205.1"/>
    </source>
</evidence>
<dbReference type="GO" id="GO:0003824">
    <property type="term" value="F:catalytic activity"/>
    <property type="evidence" value="ECO:0007669"/>
    <property type="project" value="UniProtKB-ARBA"/>
</dbReference>
<dbReference type="Gene3D" id="3.90.226.10">
    <property type="entry name" value="2-enoyl-CoA Hydratase, Chain A, domain 1"/>
    <property type="match status" value="1"/>
</dbReference>
<dbReference type="InterPro" id="IPR001753">
    <property type="entry name" value="Enoyl-CoA_hydra/iso"/>
</dbReference>
<dbReference type="Proteomes" id="UP000231019">
    <property type="component" value="Unassembled WGS sequence"/>
</dbReference>
<evidence type="ECO:0000313" key="2">
    <source>
        <dbReference type="Proteomes" id="UP000231019"/>
    </source>
</evidence>
<dbReference type="PANTHER" id="PTHR11941">
    <property type="entry name" value="ENOYL-COA HYDRATASE-RELATED"/>
    <property type="match status" value="1"/>
</dbReference>
<dbReference type="Pfam" id="PF00378">
    <property type="entry name" value="ECH_1"/>
    <property type="match status" value="1"/>
</dbReference>
<dbReference type="CDD" id="cd06558">
    <property type="entry name" value="crotonase-like"/>
    <property type="match status" value="1"/>
</dbReference>
<accession>A0A2M7GAS9</accession>
<reference evidence="1 2" key="1">
    <citation type="submission" date="2017-09" db="EMBL/GenBank/DDBJ databases">
        <title>Depth-based differentiation of microbial function through sediment-hosted aquifers and enrichment of novel symbionts in the deep terrestrial subsurface.</title>
        <authorList>
            <person name="Probst A.J."/>
            <person name="Ladd B."/>
            <person name="Jarett J.K."/>
            <person name="Geller-Mcgrath D.E."/>
            <person name="Sieber C.M."/>
            <person name="Emerson J.B."/>
            <person name="Anantharaman K."/>
            <person name="Thomas B.C."/>
            <person name="Malmstrom R."/>
            <person name="Stieglmeier M."/>
            <person name="Klingl A."/>
            <person name="Woyke T."/>
            <person name="Ryan C.M."/>
            <person name="Banfield J.F."/>
        </authorList>
    </citation>
    <scope>NUCLEOTIDE SEQUENCE [LARGE SCALE GENOMIC DNA]</scope>
    <source>
        <strain evidence="1">CG17_big_fil_post_rev_8_21_14_2_50_48_46</strain>
    </source>
</reference>
<gene>
    <name evidence="1" type="ORF">COW36_01990</name>
</gene>